<organism evidence="1 2">
    <name type="scientific">Actinoallomurus vinaceus</name>
    <dbReference type="NCBI Taxonomy" id="1080074"/>
    <lineage>
        <taxon>Bacteria</taxon>
        <taxon>Bacillati</taxon>
        <taxon>Actinomycetota</taxon>
        <taxon>Actinomycetes</taxon>
        <taxon>Streptosporangiales</taxon>
        <taxon>Thermomonosporaceae</taxon>
        <taxon>Actinoallomurus</taxon>
    </lineage>
</organism>
<dbReference type="Proteomes" id="UP001501442">
    <property type="component" value="Unassembled WGS sequence"/>
</dbReference>
<name>A0ABP8UD61_9ACTN</name>
<gene>
    <name evidence="1" type="ORF">GCM10023196_037610</name>
</gene>
<protein>
    <submittedName>
        <fullName evidence="1">Uncharacterized protein</fullName>
    </submittedName>
</protein>
<comment type="caution">
    <text evidence="1">The sequence shown here is derived from an EMBL/GenBank/DDBJ whole genome shotgun (WGS) entry which is preliminary data.</text>
</comment>
<evidence type="ECO:0000313" key="1">
    <source>
        <dbReference type="EMBL" id="GAA4627023.1"/>
    </source>
</evidence>
<keyword evidence="2" id="KW-1185">Reference proteome</keyword>
<dbReference type="EMBL" id="BAABHK010000004">
    <property type="protein sequence ID" value="GAA4627023.1"/>
    <property type="molecule type" value="Genomic_DNA"/>
</dbReference>
<evidence type="ECO:0000313" key="2">
    <source>
        <dbReference type="Proteomes" id="UP001501442"/>
    </source>
</evidence>
<proteinExistence type="predicted"/>
<accession>A0ABP8UD61</accession>
<reference evidence="2" key="1">
    <citation type="journal article" date="2019" name="Int. J. Syst. Evol. Microbiol.">
        <title>The Global Catalogue of Microorganisms (GCM) 10K type strain sequencing project: providing services to taxonomists for standard genome sequencing and annotation.</title>
        <authorList>
            <consortium name="The Broad Institute Genomics Platform"/>
            <consortium name="The Broad Institute Genome Sequencing Center for Infectious Disease"/>
            <person name="Wu L."/>
            <person name="Ma J."/>
        </authorList>
    </citation>
    <scope>NUCLEOTIDE SEQUENCE [LARGE SCALE GENOMIC DNA]</scope>
    <source>
        <strain evidence="2">JCM 17939</strain>
    </source>
</reference>
<sequence length="83" mass="9078">MPRAVIRIVRLHPDGTVCTHKVKPSGKPREGEDCPGTAKFRADCDSCSWTEEGYLKVILERPVSAHRAAHRTGKVPTRDGGGQ</sequence>